<dbReference type="HAMAP" id="MF_00074">
    <property type="entry name" value="16SrRNA_methyltr_G"/>
    <property type="match status" value="1"/>
</dbReference>
<dbReference type="SUPFAM" id="SSF53335">
    <property type="entry name" value="S-adenosyl-L-methionine-dependent methyltransferases"/>
    <property type="match status" value="1"/>
</dbReference>
<dbReference type="PATRIC" id="fig|1544416.3.peg.1478"/>
<dbReference type="OrthoDB" id="9808773at2"/>
<evidence type="ECO:0000256" key="3">
    <source>
        <dbReference type="ARBA" id="ARBA00022603"/>
    </source>
</evidence>
<keyword evidence="1 6" id="KW-0963">Cytoplasm</keyword>
<sequence length="218" mass="23482">MFHVKPSDFPAPPPAAERIFGENVEKAVAYHLSLATVGSQRGFIGPREVPRLWDRHVLNCAVIGEVMPEEASVIDVGSGAGLPGIPLALARPDLRITLVEPLLKRSVYLGEVIEQLELSNARVVRGRAEEKALRAKVGKAEVVTSRAVAPLGKLCQWSMPLVGKTGAMIAMKGASVHEELERDERQIRAAGGGRGEVIQVGTELLPEPSTVVRIPKVR</sequence>
<keyword evidence="5 6" id="KW-0949">S-adenosyl-L-methionine</keyword>
<gene>
    <name evidence="6 7" type="primary">rsmG</name>
    <name evidence="7" type="ORF">Cocul_01474</name>
</gene>
<dbReference type="InterPro" id="IPR029063">
    <property type="entry name" value="SAM-dependent_MTases_sf"/>
</dbReference>
<dbReference type="EMBL" id="LKST01000002">
    <property type="protein sequence ID" value="KQB84663.1"/>
    <property type="molecule type" value="Genomic_DNA"/>
</dbReference>
<keyword evidence="4 6" id="KW-0808">Transferase</keyword>
<dbReference type="GO" id="GO:0005829">
    <property type="term" value="C:cytosol"/>
    <property type="evidence" value="ECO:0007669"/>
    <property type="project" value="TreeGrafter"/>
</dbReference>
<evidence type="ECO:0000256" key="2">
    <source>
        <dbReference type="ARBA" id="ARBA00022552"/>
    </source>
</evidence>
<dbReference type="InterPro" id="IPR003682">
    <property type="entry name" value="rRNA_ssu_MeTfrase_G"/>
</dbReference>
<dbReference type="NCBIfam" id="TIGR00138">
    <property type="entry name" value="rsmG_gidB"/>
    <property type="match status" value="1"/>
</dbReference>
<protein>
    <recommendedName>
        <fullName evidence="6">Ribosomal RNA small subunit methyltransferase G</fullName>
        <ecNumber evidence="6">2.1.1.-</ecNumber>
    </recommendedName>
    <alternativeName>
        <fullName evidence="6">16S rRNA 7-methylguanosine methyltransferase</fullName>
        <shortName evidence="6">16S rRNA m7G methyltransferase</shortName>
    </alternativeName>
</protein>
<comment type="similarity">
    <text evidence="6">Belongs to the methyltransferase superfamily. RNA methyltransferase RsmG family.</text>
</comment>
<keyword evidence="3 6" id="KW-0489">Methyltransferase</keyword>
<feature type="binding site" evidence="6">
    <location>
        <position position="82"/>
    </location>
    <ligand>
        <name>S-adenosyl-L-methionine</name>
        <dbReference type="ChEBI" id="CHEBI:59789"/>
    </ligand>
</feature>
<dbReference type="RefSeq" id="WP_055122558.1">
    <property type="nucleotide sequence ID" value="NZ_LKST01000002.1"/>
</dbReference>
<evidence type="ECO:0000256" key="1">
    <source>
        <dbReference type="ARBA" id="ARBA00022490"/>
    </source>
</evidence>
<feature type="binding site" evidence="6">
    <location>
        <begin position="128"/>
        <end position="129"/>
    </location>
    <ligand>
        <name>S-adenosyl-L-methionine</name>
        <dbReference type="ChEBI" id="CHEBI:59789"/>
    </ligand>
</feature>
<evidence type="ECO:0000256" key="4">
    <source>
        <dbReference type="ARBA" id="ARBA00022679"/>
    </source>
</evidence>
<comment type="subcellular location">
    <subcellularLocation>
        <location evidence="6">Cytoplasm</location>
    </subcellularLocation>
</comment>
<organism evidence="7 8">
    <name type="scientific">Corynebacterium oculi</name>
    <dbReference type="NCBI Taxonomy" id="1544416"/>
    <lineage>
        <taxon>Bacteria</taxon>
        <taxon>Bacillati</taxon>
        <taxon>Actinomycetota</taxon>
        <taxon>Actinomycetes</taxon>
        <taxon>Mycobacteriales</taxon>
        <taxon>Corynebacteriaceae</taxon>
        <taxon>Corynebacterium</taxon>
    </lineage>
</organism>
<dbReference type="STRING" id="1544416.Cocul_01474"/>
<evidence type="ECO:0000313" key="8">
    <source>
        <dbReference type="Proteomes" id="UP000050517"/>
    </source>
</evidence>
<comment type="caution">
    <text evidence="6">Lacks conserved residue(s) required for the propagation of feature annotation.</text>
</comment>
<dbReference type="EC" id="2.1.1.-" evidence="6"/>
<feature type="binding site" evidence="6">
    <location>
        <position position="77"/>
    </location>
    <ligand>
        <name>S-adenosyl-L-methionine</name>
        <dbReference type="ChEBI" id="CHEBI:59789"/>
    </ligand>
</feature>
<reference evidence="7 8" key="1">
    <citation type="submission" date="2015-10" db="EMBL/GenBank/DDBJ databases">
        <title>Corynebacteirum lowii and Corynebacterium oculi species nova, derived from human clinical disease and and emended description of Corynebacterium mastiditis.</title>
        <authorList>
            <person name="Bernard K."/>
            <person name="Pacheco A.L."/>
            <person name="Mcdougall C."/>
            <person name="Burtx T."/>
            <person name="Weibe D."/>
            <person name="Tyler S."/>
            <person name="Olson A.B."/>
            <person name="Cnockaert M."/>
            <person name="Eguchi H."/>
            <person name="Kuwahara T."/>
            <person name="Nakayama-Imaohji H."/>
            <person name="Boudewijins M."/>
            <person name="Van Hoecke F."/>
            <person name="Bernier A.-M."/>
            <person name="Vandamme P."/>
        </authorList>
    </citation>
    <scope>NUCLEOTIDE SEQUENCE [LARGE SCALE GENOMIC DNA]</scope>
    <source>
        <strain evidence="7 8">NML 130210</strain>
    </source>
</reference>
<evidence type="ECO:0000256" key="5">
    <source>
        <dbReference type="ARBA" id="ARBA00022691"/>
    </source>
</evidence>
<proteinExistence type="inferred from homology"/>
<dbReference type="PANTHER" id="PTHR31760">
    <property type="entry name" value="S-ADENOSYL-L-METHIONINE-DEPENDENT METHYLTRANSFERASES SUPERFAMILY PROTEIN"/>
    <property type="match status" value="1"/>
</dbReference>
<dbReference type="AlphaFoldDB" id="A0A0Q0UA87"/>
<feature type="binding site" evidence="6">
    <location>
        <position position="146"/>
    </location>
    <ligand>
        <name>S-adenosyl-L-methionine</name>
        <dbReference type="ChEBI" id="CHEBI:59789"/>
    </ligand>
</feature>
<accession>A0A0Q0UA87</accession>
<keyword evidence="2 6" id="KW-0698">rRNA processing</keyword>
<comment type="caution">
    <text evidence="7">The sequence shown here is derived from an EMBL/GenBank/DDBJ whole genome shotgun (WGS) entry which is preliminary data.</text>
</comment>
<name>A0A0Q0UA87_9CORY</name>
<dbReference type="Pfam" id="PF02527">
    <property type="entry name" value="GidB"/>
    <property type="match status" value="1"/>
</dbReference>
<comment type="function">
    <text evidence="6">Specifically methylates the N7 position of a guanine in 16S rRNA.</text>
</comment>
<dbReference type="PANTHER" id="PTHR31760:SF0">
    <property type="entry name" value="S-ADENOSYL-L-METHIONINE-DEPENDENT METHYLTRANSFERASES SUPERFAMILY PROTEIN"/>
    <property type="match status" value="1"/>
</dbReference>
<keyword evidence="8" id="KW-1185">Reference proteome</keyword>
<evidence type="ECO:0000313" key="7">
    <source>
        <dbReference type="EMBL" id="KQB84663.1"/>
    </source>
</evidence>
<dbReference type="Proteomes" id="UP000050517">
    <property type="component" value="Unassembled WGS sequence"/>
</dbReference>
<dbReference type="GO" id="GO:0070043">
    <property type="term" value="F:rRNA (guanine-N7-)-methyltransferase activity"/>
    <property type="evidence" value="ECO:0007669"/>
    <property type="project" value="UniProtKB-UniRule"/>
</dbReference>
<dbReference type="Gene3D" id="3.40.50.150">
    <property type="entry name" value="Vaccinia Virus protein VP39"/>
    <property type="match status" value="1"/>
</dbReference>
<evidence type="ECO:0000256" key="6">
    <source>
        <dbReference type="HAMAP-Rule" id="MF_00074"/>
    </source>
</evidence>